<sequence>MFLHSFRLLVLTTLCLLSFNTLAENSTSIPGYKIHHNAIPSASLDPGIANQYHIQRSKYRGMLNVSVIKEIPDTTGKAVSAIILAKAVNIRGQLISIPMRKVSEPNAIYYIGEFRIADQETLDFTLEVKPAGETRFYTAKLKQQFFID</sequence>
<dbReference type="Gene3D" id="2.60.40.3340">
    <property type="entry name" value="Domain of unknown function DUF4426"/>
    <property type="match status" value="1"/>
</dbReference>
<reference evidence="3 4" key="1">
    <citation type="journal article" date="2018" name="ISME J.">
        <title>Endosymbiont genomes yield clues of tubeworm success.</title>
        <authorList>
            <person name="Li Y."/>
            <person name="Liles M.R."/>
            <person name="Halanych K.M."/>
        </authorList>
    </citation>
    <scope>NUCLEOTIDE SEQUENCE [LARGE SCALE GENOMIC DNA]</scope>
    <source>
        <strain evidence="3">A1462</strain>
    </source>
</reference>
<accession>A0A370DCP8</accession>
<dbReference type="EMBL" id="QFXE01000021">
    <property type="protein sequence ID" value="RDH82067.1"/>
    <property type="molecule type" value="Genomic_DNA"/>
</dbReference>
<evidence type="ECO:0000313" key="3">
    <source>
        <dbReference type="EMBL" id="RDH82067.1"/>
    </source>
</evidence>
<proteinExistence type="predicted"/>
<feature type="domain" description="DUF4426" evidence="2">
    <location>
        <begin position="31"/>
        <end position="148"/>
    </location>
</feature>
<name>A0A370DCP8_9GAMM</name>
<evidence type="ECO:0000259" key="2">
    <source>
        <dbReference type="Pfam" id="PF14467"/>
    </source>
</evidence>
<organism evidence="3 4">
    <name type="scientific">endosymbiont of Escarpia spicata</name>
    <dbReference type="NCBI Taxonomy" id="2200908"/>
    <lineage>
        <taxon>Bacteria</taxon>
        <taxon>Pseudomonadati</taxon>
        <taxon>Pseudomonadota</taxon>
        <taxon>Gammaproteobacteria</taxon>
        <taxon>sulfur-oxidizing symbionts</taxon>
    </lineage>
</organism>
<keyword evidence="4" id="KW-1185">Reference proteome</keyword>
<dbReference type="Pfam" id="PF14467">
    <property type="entry name" value="DUF4426"/>
    <property type="match status" value="1"/>
</dbReference>
<evidence type="ECO:0000256" key="1">
    <source>
        <dbReference type="SAM" id="SignalP"/>
    </source>
</evidence>
<keyword evidence="1" id="KW-0732">Signal</keyword>
<gene>
    <name evidence="3" type="ORF">DIZ78_16705</name>
</gene>
<dbReference type="AlphaFoldDB" id="A0A370DCP8"/>
<comment type="caution">
    <text evidence="3">The sequence shown here is derived from an EMBL/GenBank/DDBJ whole genome shotgun (WGS) entry which is preliminary data.</text>
</comment>
<protein>
    <submittedName>
        <fullName evidence="3">DUF4426 domain-containing protein</fullName>
    </submittedName>
</protein>
<dbReference type="InterPro" id="IPR025218">
    <property type="entry name" value="DUF4426"/>
</dbReference>
<evidence type="ECO:0000313" key="4">
    <source>
        <dbReference type="Proteomes" id="UP000254771"/>
    </source>
</evidence>
<dbReference type="Proteomes" id="UP000254771">
    <property type="component" value="Unassembled WGS sequence"/>
</dbReference>
<feature type="chain" id="PRO_5016985475" evidence="1">
    <location>
        <begin position="24"/>
        <end position="148"/>
    </location>
</feature>
<feature type="signal peptide" evidence="1">
    <location>
        <begin position="1"/>
        <end position="23"/>
    </location>
</feature>